<dbReference type="Proteomes" id="UP000681722">
    <property type="component" value="Unassembled WGS sequence"/>
</dbReference>
<feature type="non-terminal residue" evidence="3">
    <location>
        <position position="1"/>
    </location>
</feature>
<dbReference type="PROSITE" id="PS50966">
    <property type="entry name" value="ZF_SWIM"/>
    <property type="match status" value="1"/>
</dbReference>
<keyword evidence="1" id="KW-0862">Zinc</keyword>
<keyword evidence="1" id="KW-0479">Metal-binding</keyword>
<feature type="non-terminal residue" evidence="3">
    <location>
        <position position="144"/>
    </location>
</feature>
<comment type="caution">
    <text evidence="3">The sequence shown here is derived from an EMBL/GenBank/DDBJ whole genome shotgun (WGS) entry which is preliminary data.</text>
</comment>
<evidence type="ECO:0000313" key="4">
    <source>
        <dbReference type="Proteomes" id="UP000681722"/>
    </source>
</evidence>
<reference evidence="3" key="1">
    <citation type="submission" date="2021-02" db="EMBL/GenBank/DDBJ databases">
        <authorList>
            <person name="Nowell W R."/>
        </authorList>
    </citation>
    <scope>NUCLEOTIDE SEQUENCE</scope>
</reference>
<dbReference type="OrthoDB" id="10054519at2759"/>
<feature type="domain" description="SWIM-type" evidence="2">
    <location>
        <begin position="83"/>
        <end position="122"/>
    </location>
</feature>
<sequence length="144" mass="16487">DKEFKKIKNWTKIDAHDAAPDFLALSEIELQDITIGVFQIKQAKSYSTEHINEDGQYEILVSTDNSNLLRANIQFKHSNRKNYNVIVEYNRKAVTGYCCECPNGNRTVGCCSHVASIMWYLGIARYDTKKLNTPSNSYIITLKM</sequence>
<dbReference type="GO" id="GO:0008270">
    <property type="term" value="F:zinc ion binding"/>
    <property type="evidence" value="ECO:0007669"/>
    <property type="project" value="UniProtKB-KW"/>
</dbReference>
<dbReference type="AlphaFoldDB" id="A0A8S2ZXJ4"/>
<evidence type="ECO:0000259" key="2">
    <source>
        <dbReference type="PROSITE" id="PS50966"/>
    </source>
</evidence>
<organism evidence="3 4">
    <name type="scientific">Didymodactylos carnosus</name>
    <dbReference type="NCBI Taxonomy" id="1234261"/>
    <lineage>
        <taxon>Eukaryota</taxon>
        <taxon>Metazoa</taxon>
        <taxon>Spiralia</taxon>
        <taxon>Gnathifera</taxon>
        <taxon>Rotifera</taxon>
        <taxon>Eurotatoria</taxon>
        <taxon>Bdelloidea</taxon>
        <taxon>Philodinida</taxon>
        <taxon>Philodinidae</taxon>
        <taxon>Didymodactylos</taxon>
    </lineage>
</organism>
<keyword evidence="1" id="KW-0863">Zinc-finger</keyword>
<dbReference type="EMBL" id="CAJOBC010149935">
    <property type="protein sequence ID" value="CAF4670623.1"/>
    <property type="molecule type" value="Genomic_DNA"/>
</dbReference>
<protein>
    <recommendedName>
        <fullName evidence="2">SWIM-type domain-containing protein</fullName>
    </recommendedName>
</protein>
<gene>
    <name evidence="3" type="ORF">SRO942_LOCUS50863</name>
</gene>
<dbReference type="InterPro" id="IPR007527">
    <property type="entry name" value="Znf_SWIM"/>
</dbReference>
<accession>A0A8S2ZXJ4</accession>
<evidence type="ECO:0000256" key="1">
    <source>
        <dbReference type="PROSITE-ProRule" id="PRU00325"/>
    </source>
</evidence>
<proteinExistence type="predicted"/>
<name>A0A8S2ZXJ4_9BILA</name>
<evidence type="ECO:0000313" key="3">
    <source>
        <dbReference type="EMBL" id="CAF4670623.1"/>
    </source>
</evidence>